<dbReference type="GO" id="GO:0016020">
    <property type="term" value="C:membrane"/>
    <property type="evidence" value="ECO:0007669"/>
    <property type="project" value="InterPro"/>
</dbReference>
<dbReference type="InterPro" id="IPR001107">
    <property type="entry name" value="Band_7"/>
</dbReference>
<organism evidence="2 3">
    <name type="scientific">candidate division WWE3 bacterium RIFCSPLOWO2_01_FULL_37_15</name>
    <dbReference type="NCBI Taxonomy" id="1802622"/>
    <lineage>
        <taxon>Bacteria</taxon>
        <taxon>Katanobacteria</taxon>
    </lineage>
</organism>
<dbReference type="PANTHER" id="PTHR23222:SF0">
    <property type="entry name" value="PROHIBITIN 1"/>
    <property type="match status" value="1"/>
</dbReference>
<reference evidence="2 3" key="1">
    <citation type="journal article" date="2016" name="Nat. Commun.">
        <title>Thousands of microbial genomes shed light on interconnected biogeochemical processes in an aquifer system.</title>
        <authorList>
            <person name="Anantharaman K."/>
            <person name="Brown C.T."/>
            <person name="Hug L.A."/>
            <person name="Sharon I."/>
            <person name="Castelle C.J."/>
            <person name="Probst A.J."/>
            <person name="Thomas B.C."/>
            <person name="Singh A."/>
            <person name="Wilkins M.J."/>
            <person name="Karaoz U."/>
            <person name="Brodie E.L."/>
            <person name="Williams K.H."/>
            <person name="Hubbard S.S."/>
            <person name="Banfield J.F."/>
        </authorList>
    </citation>
    <scope>NUCLEOTIDE SEQUENCE [LARGE SCALE GENOMIC DNA]</scope>
</reference>
<proteinExistence type="predicted"/>
<dbReference type="Pfam" id="PF01145">
    <property type="entry name" value="Band_7"/>
    <property type="match status" value="1"/>
</dbReference>
<dbReference type="EMBL" id="MEVF01000045">
    <property type="protein sequence ID" value="OGC48164.1"/>
    <property type="molecule type" value="Genomic_DNA"/>
</dbReference>
<evidence type="ECO:0000313" key="3">
    <source>
        <dbReference type="Proteomes" id="UP000177458"/>
    </source>
</evidence>
<evidence type="ECO:0000313" key="2">
    <source>
        <dbReference type="EMBL" id="OGC48164.1"/>
    </source>
</evidence>
<dbReference type="InterPro" id="IPR000163">
    <property type="entry name" value="Prohibitin"/>
</dbReference>
<dbReference type="SMART" id="SM00244">
    <property type="entry name" value="PHB"/>
    <property type="match status" value="1"/>
</dbReference>
<accession>A0A1F4UT81</accession>
<gene>
    <name evidence="2" type="ORF">A3A69_01225</name>
</gene>
<comment type="caution">
    <text evidence="2">The sequence shown here is derived from an EMBL/GenBank/DDBJ whole genome shotgun (WGS) entry which is preliminary data.</text>
</comment>
<evidence type="ECO:0000259" key="1">
    <source>
        <dbReference type="SMART" id="SM00244"/>
    </source>
</evidence>
<dbReference type="Gene3D" id="3.30.479.30">
    <property type="entry name" value="Band 7 domain"/>
    <property type="match status" value="1"/>
</dbReference>
<dbReference type="CDD" id="cd03401">
    <property type="entry name" value="SPFH_prohibitin"/>
    <property type="match status" value="1"/>
</dbReference>
<dbReference type="SUPFAM" id="SSF117892">
    <property type="entry name" value="Band 7/SPFH domain"/>
    <property type="match status" value="1"/>
</dbReference>
<dbReference type="PANTHER" id="PTHR23222">
    <property type="entry name" value="PROHIBITIN"/>
    <property type="match status" value="1"/>
</dbReference>
<protein>
    <recommendedName>
        <fullName evidence="1">Band 7 domain-containing protein</fullName>
    </recommendedName>
</protein>
<dbReference type="AlphaFoldDB" id="A0A1F4UT81"/>
<name>A0A1F4UT81_UNCKA</name>
<dbReference type="InterPro" id="IPR036013">
    <property type="entry name" value="Band_7/SPFH_dom_sf"/>
</dbReference>
<sequence length="305" mass="34844">MKIITPGTFNFEKLKKIIIVLLILILVLPFLGRLNPLYTVEFGTVGVVSRFGRIERLASPGLNFKMPIIEKIYFYNTQKIIYETAEQPQTSQFYNKESSGFNLNSAVQKTASDSADFPVDTTTKDGQQVSIRFTLRYRLDPDKVLWLAQNIGTQDQIATRIVQAESRSITRNVAREFPASELYTGDVFKYQLSVQERLISGFEKNGVILDEFLVRQIKFSDGYIAAVEQKQIEQEKVKTEEFKAQQEEFIKQQKIIRAEGEAKAQDILRQTIDPLVLQKMAIEKWNGILPTYLGGGSEVPFINIR</sequence>
<dbReference type="Proteomes" id="UP000177458">
    <property type="component" value="Unassembled WGS sequence"/>
</dbReference>
<feature type="domain" description="Band 7" evidence="1">
    <location>
        <begin position="35"/>
        <end position="231"/>
    </location>
</feature>